<keyword evidence="6 7" id="KW-0472">Membrane</keyword>
<dbReference type="InterPro" id="IPR000515">
    <property type="entry name" value="MetI-like"/>
</dbReference>
<dbReference type="InterPro" id="IPR035906">
    <property type="entry name" value="MetI-like_sf"/>
</dbReference>
<accession>A0AAI8FDC3</accession>
<feature type="transmembrane region" description="Helical" evidence="7">
    <location>
        <begin position="149"/>
        <end position="170"/>
    </location>
</feature>
<evidence type="ECO:0000256" key="7">
    <source>
        <dbReference type="SAM" id="Phobius"/>
    </source>
</evidence>
<protein>
    <submittedName>
        <fullName evidence="9">ABC transporter permease protein</fullName>
    </submittedName>
</protein>
<dbReference type="AlphaFoldDB" id="A0AAI8FDC3"/>
<dbReference type="PANTHER" id="PTHR43744:SF12">
    <property type="entry name" value="ABC TRANSPORTER PERMEASE PROTEIN MG189-RELATED"/>
    <property type="match status" value="1"/>
</dbReference>
<feature type="transmembrane region" description="Helical" evidence="7">
    <location>
        <begin position="255"/>
        <end position="276"/>
    </location>
</feature>
<feature type="transmembrane region" description="Helical" evidence="7">
    <location>
        <begin position="20"/>
        <end position="40"/>
    </location>
</feature>
<dbReference type="SUPFAM" id="SSF161098">
    <property type="entry name" value="MetI-like"/>
    <property type="match status" value="1"/>
</dbReference>
<feature type="transmembrane region" description="Helical" evidence="7">
    <location>
        <begin position="114"/>
        <end position="137"/>
    </location>
</feature>
<dbReference type="Gene3D" id="1.10.3720.10">
    <property type="entry name" value="MetI-like"/>
    <property type="match status" value="1"/>
</dbReference>
<keyword evidence="2" id="KW-0813">Transport</keyword>
<dbReference type="Proteomes" id="UP000009399">
    <property type="component" value="Chromosome"/>
</dbReference>
<feature type="transmembrane region" description="Helical" evidence="7">
    <location>
        <begin position="83"/>
        <end position="102"/>
    </location>
</feature>
<evidence type="ECO:0000256" key="1">
    <source>
        <dbReference type="ARBA" id="ARBA00004651"/>
    </source>
</evidence>
<keyword evidence="4 7" id="KW-0812">Transmembrane</keyword>
<dbReference type="EMBL" id="CP003914">
    <property type="protein sequence ID" value="AFX74065.1"/>
    <property type="molecule type" value="Genomic_DNA"/>
</dbReference>
<evidence type="ECO:0000259" key="8">
    <source>
        <dbReference type="Pfam" id="PF00528"/>
    </source>
</evidence>
<proteinExistence type="predicted"/>
<keyword evidence="3" id="KW-1003">Cell membrane</keyword>
<feature type="transmembrane region" description="Helical" evidence="7">
    <location>
        <begin position="191"/>
        <end position="213"/>
    </location>
</feature>
<dbReference type="PANTHER" id="PTHR43744">
    <property type="entry name" value="ABC TRANSPORTER PERMEASE PROTEIN MG189-RELATED-RELATED"/>
    <property type="match status" value="1"/>
</dbReference>
<keyword evidence="5 7" id="KW-1133">Transmembrane helix</keyword>
<evidence type="ECO:0000313" key="10">
    <source>
        <dbReference type="Proteomes" id="UP000009399"/>
    </source>
</evidence>
<evidence type="ECO:0000256" key="2">
    <source>
        <dbReference type="ARBA" id="ARBA00022448"/>
    </source>
</evidence>
<dbReference type="GO" id="GO:0055085">
    <property type="term" value="P:transmembrane transport"/>
    <property type="evidence" value="ECO:0007669"/>
    <property type="project" value="InterPro"/>
</dbReference>
<dbReference type="GO" id="GO:0005886">
    <property type="term" value="C:plasma membrane"/>
    <property type="evidence" value="ECO:0007669"/>
    <property type="project" value="UniProtKB-SubCell"/>
</dbReference>
<sequence>MNSLSSKHFYLIYKLIFEVLKYALISFVIILILFPIYFLIVQASLNNSEALSNNVFLAPKDSLWTNIKEVMDQLFLNGFKNSMLSVLLINFLRISLYSLASLGLVKVSKFSKKVFYLLFIFVSLTPEISLYMGYKILLYKSNILESNVIFPLIINQIFSFFLLMYLYKILSSVPQNKIKLMTIDNLNMFQRFVYVYLKYLKMPYFLIIIFSSIQAWNDFLWPTYILTSSSEQTISIWFQFSGSRDASANFYNLKAAASFIALIIPLCTYLIFSPFVNKQISKSF</sequence>
<organism evidence="9 10">
    <name type="scientific">Mesomycoplasma hyorhinis SK76</name>
    <dbReference type="NCBI Taxonomy" id="1118964"/>
    <lineage>
        <taxon>Bacteria</taxon>
        <taxon>Bacillati</taxon>
        <taxon>Mycoplasmatota</taxon>
        <taxon>Mycoplasmoidales</taxon>
        <taxon>Metamycoplasmataceae</taxon>
        <taxon>Mesomycoplasma</taxon>
    </lineage>
</organism>
<gene>
    <name evidence="9" type="ORF">MOS_133</name>
</gene>
<dbReference type="KEGG" id="mhs:MOS_133"/>
<evidence type="ECO:0000256" key="4">
    <source>
        <dbReference type="ARBA" id="ARBA00022692"/>
    </source>
</evidence>
<reference evidence="9 10" key="1">
    <citation type="journal article" date="2013" name="Genome Announc.">
        <title>Complete Genome Sequence of Mycoplasma hyorhinis Strain SK76.</title>
        <authorList>
            <person name="Goodison S."/>
            <person name="Urquidi V."/>
            <person name="Kumar D."/>
            <person name="Reyes L."/>
            <person name="Rosser C.J."/>
        </authorList>
    </citation>
    <scope>NUCLEOTIDE SEQUENCE [LARGE SCALE GENOMIC DNA]</scope>
    <source>
        <strain evidence="9 10">SK76</strain>
    </source>
</reference>
<dbReference type="Pfam" id="PF00528">
    <property type="entry name" value="BPD_transp_1"/>
    <property type="match status" value="1"/>
</dbReference>
<evidence type="ECO:0000313" key="9">
    <source>
        <dbReference type="EMBL" id="AFX74065.1"/>
    </source>
</evidence>
<name>A0AAI8FDC3_MESHY</name>
<feature type="domain" description="ABC transmembrane type-1" evidence="8">
    <location>
        <begin position="103"/>
        <end position="270"/>
    </location>
</feature>
<dbReference type="RefSeq" id="WP_015084025.1">
    <property type="nucleotide sequence ID" value="NC_019552.1"/>
</dbReference>
<evidence type="ECO:0000256" key="3">
    <source>
        <dbReference type="ARBA" id="ARBA00022475"/>
    </source>
</evidence>
<comment type="subcellular location">
    <subcellularLocation>
        <location evidence="1">Cell membrane</location>
        <topology evidence="1">Multi-pass membrane protein</topology>
    </subcellularLocation>
</comment>
<evidence type="ECO:0000256" key="5">
    <source>
        <dbReference type="ARBA" id="ARBA00022989"/>
    </source>
</evidence>
<evidence type="ECO:0000256" key="6">
    <source>
        <dbReference type="ARBA" id="ARBA00023136"/>
    </source>
</evidence>